<proteinExistence type="predicted"/>
<evidence type="ECO:0000313" key="2">
    <source>
        <dbReference type="Proteomes" id="UP000785679"/>
    </source>
</evidence>
<dbReference type="EMBL" id="RRYP01003254">
    <property type="protein sequence ID" value="TNV83976.1"/>
    <property type="molecule type" value="Genomic_DNA"/>
</dbReference>
<dbReference type="AlphaFoldDB" id="A0A8J8T762"/>
<gene>
    <name evidence="1" type="ORF">FGO68_gene11131</name>
</gene>
<accession>A0A8J8T762</accession>
<dbReference type="Proteomes" id="UP000785679">
    <property type="component" value="Unassembled WGS sequence"/>
</dbReference>
<reference evidence="1" key="1">
    <citation type="submission" date="2019-06" db="EMBL/GenBank/DDBJ databases">
        <authorList>
            <person name="Zheng W."/>
        </authorList>
    </citation>
    <scope>NUCLEOTIDE SEQUENCE</scope>
    <source>
        <strain evidence="1">QDHG01</strain>
    </source>
</reference>
<sequence>MTQEEAFYIQTILIMNAGFLDKSDVFQGFKQIIAIECRLDSLLYQIMQEDNLNVPFILKLGVQTNHVEKALAKYKDICISNRDELNKDLKKTFLDGGGIPPEAASFLDCEERKVPPEQERNMLKDFGGPDKEKEPLYVGERLRMQISNYLQSQELDLYQLERLEDIRKRLIALLEMVEQQKFTKIEEILKQCQDMIKQSEAHIKQRDERISQIKILYDKAHEYKVKHADDWKTEEDSEKRTIRLRNLIDVYQICELLKNVVIDQLAMPPHHSHHPESDDYIDASHEMISVGEISNGFRVMKNNFMMQQSNKKKKKKAKKDRLEELEPLKIEAQRLAAMPNSTKPYFYKQEGATVDNKIIKFNKVPKNQCLYCA</sequence>
<evidence type="ECO:0000313" key="1">
    <source>
        <dbReference type="EMBL" id="TNV83976.1"/>
    </source>
</evidence>
<protein>
    <submittedName>
        <fullName evidence="1">Uncharacterized protein</fullName>
    </submittedName>
</protein>
<organism evidence="1 2">
    <name type="scientific">Halteria grandinella</name>
    <dbReference type="NCBI Taxonomy" id="5974"/>
    <lineage>
        <taxon>Eukaryota</taxon>
        <taxon>Sar</taxon>
        <taxon>Alveolata</taxon>
        <taxon>Ciliophora</taxon>
        <taxon>Intramacronucleata</taxon>
        <taxon>Spirotrichea</taxon>
        <taxon>Stichotrichia</taxon>
        <taxon>Sporadotrichida</taxon>
        <taxon>Halteriidae</taxon>
        <taxon>Halteria</taxon>
    </lineage>
</organism>
<name>A0A8J8T762_HALGN</name>
<comment type="caution">
    <text evidence="1">The sequence shown here is derived from an EMBL/GenBank/DDBJ whole genome shotgun (WGS) entry which is preliminary data.</text>
</comment>
<keyword evidence="2" id="KW-1185">Reference proteome</keyword>